<evidence type="ECO:0000259" key="3">
    <source>
        <dbReference type="PROSITE" id="PS51462"/>
    </source>
</evidence>
<dbReference type="Gene3D" id="3.90.79.10">
    <property type="entry name" value="Nucleoside Triphosphate Pyrophosphohydrolase"/>
    <property type="match status" value="1"/>
</dbReference>
<reference evidence="5" key="1">
    <citation type="submission" date="2017-10" db="EMBL/GenBank/DDBJ databases">
        <authorList>
            <person name="Regsiter A."/>
            <person name="William W."/>
        </authorList>
    </citation>
    <scope>NUCLEOTIDE SEQUENCE [LARGE SCALE GENOMIC DNA]</scope>
</reference>
<dbReference type="EMBL" id="LT962688">
    <property type="protein sequence ID" value="SOR28829.1"/>
    <property type="molecule type" value="Genomic_DNA"/>
</dbReference>
<evidence type="ECO:0000313" key="4">
    <source>
        <dbReference type="EMBL" id="SOR28829.1"/>
    </source>
</evidence>
<dbReference type="InterPro" id="IPR015797">
    <property type="entry name" value="NUDIX_hydrolase-like_dom_sf"/>
</dbReference>
<keyword evidence="2 4" id="KW-0378">Hydrolase</keyword>
<dbReference type="CDD" id="cd04680">
    <property type="entry name" value="NUDIX_Hydrolase"/>
    <property type="match status" value="1"/>
</dbReference>
<organism evidence="4 5">
    <name type="scientific">Methylorubrum extorquens</name>
    <name type="common">Methylobacterium dichloromethanicum</name>
    <name type="synonym">Methylobacterium extorquens</name>
    <dbReference type="NCBI Taxonomy" id="408"/>
    <lineage>
        <taxon>Bacteria</taxon>
        <taxon>Pseudomonadati</taxon>
        <taxon>Pseudomonadota</taxon>
        <taxon>Alphaproteobacteria</taxon>
        <taxon>Hyphomicrobiales</taxon>
        <taxon>Methylobacteriaceae</taxon>
        <taxon>Methylorubrum</taxon>
    </lineage>
</organism>
<feature type="domain" description="Nudix hydrolase" evidence="3">
    <location>
        <begin position="27"/>
        <end position="167"/>
    </location>
</feature>
<dbReference type="PANTHER" id="PTHR43046:SF16">
    <property type="entry name" value="ADP-RIBOSE PYROPHOSPHATASE YJHB-RELATED"/>
    <property type="match status" value="1"/>
</dbReference>
<dbReference type="GO" id="GO:0016787">
    <property type="term" value="F:hydrolase activity"/>
    <property type="evidence" value="ECO:0007669"/>
    <property type="project" value="UniProtKB-KW"/>
</dbReference>
<evidence type="ECO:0000256" key="2">
    <source>
        <dbReference type="ARBA" id="ARBA00022801"/>
    </source>
</evidence>
<dbReference type="InterPro" id="IPR000086">
    <property type="entry name" value="NUDIX_hydrolase_dom"/>
</dbReference>
<accession>A0A2N9AND6</accession>
<evidence type="ECO:0000313" key="5">
    <source>
        <dbReference type="Proteomes" id="UP000233769"/>
    </source>
</evidence>
<sequence>MSEPGRDGRNACVYKAGMIPNLDRPWLHRLSLRVALFTRGMTLGVRGVAIDGQGRVCLVRHTYVAGWHLPGGGIDPGESGPTAMAREFREEAEIVVSPDAPLQLHGFFLNPGAQRRDHIAVYIVPAFTVTGPKRPDREIAEAGFFPLDALPADTTRATRARLDEIRGSQPPAELW</sequence>
<gene>
    <name evidence="4" type="ORF">TK0001_2227</name>
</gene>
<protein>
    <submittedName>
        <fullName evidence="4">NUDIX superfamily hydrolase</fullName>
    </submittedName>
</protein>
<dbReference type="Pfam" id="PF00293">
    <property type="entry name" value="NUDIX"/>
    <property type="match status" value="1"/>
</dbReference>
<proteinExistence type="predicted"/>
<evidence type="ECO:0000256" key="1">
    <source>
        <dbReference type="ARBA" id="ARBA00001946"/>
    </source>
</evidence>
<comment type="cofactor">
    <cofactor evidence="1">
        <name>Mg(2+)</name>
        <dbReference type="ChEBI" id="CHEBI:18420"/>
    </cofactor>
</comment>
<dbReference type="SUPFAM" id="SSF55811">
    <property type="entry name" value="Nudix"/>
    <property type="match status" value="1"/>
</dbReference>
<dbReference type="PROSITE" id="PS51462">
    <property type="entry name" value="NUDIX"/>
    <property type="match status" value="1"/>
</dbReference>
<dbReference type="Proteomes" id="UP000233769">
    <property type="component" value="Chromosome tk0001"/>
</dbReference>
<name>A0A2N9AND6_METEX</name>
<dbReference type="AlphaFoldDB" id="A0A2N9AND6"/>
<dbReference type="PANTHER" id="PTHR43046">
    <property type="entry name" value="GDP-MANNOSE MANNOSYL HYDROLASE"/>
    <property type="match status" value="1"/>
</dbReference>